<dbReference type="EMBL" id="CP093362">
    <property type="protein sequence ID" value="UQS85076.1"/>
    <property type="molecule type" value="Genomic_DNA"/>
</dbReference>
<evidence type="ECO:0000256" key="4">
    <source>
        <dbReference type="ARBA" id="ARBA00022989"/>
    </source>
</evidence>
<evidence type="ECO:0000256" key="2">
    <source>
        <dbReference type="ARBA" id="ARBA00022475"/>
    </source>
</evidence>
<dbReference type="InterPro" id="IPR007168">
    <property type="entry name" value="Phageshock_PspC_N"/>
</dbReference>
<gene>
    <name evidence="9" type="ORF">MOO46_00265</name>
</gene>
<name>A0ABY4PGY8_9LACO</name>
<keyword evidence="10" id="KW-1185">Reference proteome</keyword>
<evidence type="ECO:0000313" key="10">
    <source>
        <dbReference type="Proteomes" id="UP000831859"/>
    </source>
</evidence>
<protein>
    <submittedName>
        <fullName evidence="9">PspC domain-containing protein</fullName>
    </submittedName>
</protein>
<comment type="subcellular location">
    <subcellularLocation>
        <location evidence="1">Cell membrane</location>
        <topology evidence="1">Single-pass membrane protein</topology>
    </subcellularLocation>
</comment>
<organism evidence="9 10">
    <name type="scientific">Apilactobacillus apisilvae</name>
    <dbReference type="NCBI Taxonomy" id="2923364"/>
    <lineage>
        <taxon>Bacteria</taxon>
        <taxon>Bacillati</taxon>
        <taxon>Bacillota</taxon>
        <taxon>Bacilli</taxon>
        <taxon>Lactobacillales</taxon>
        <taxon>Lactobacillaceae</taxon>
        <taxon>Apilactobacillus</taxon>
    </lineage>
</organism>
<dbReference type="Pfam" id="PF04024">
    <property type="entry name" value="PspC"/>
    <property type="match status" value="1"/>
</dbReference>
<evidence type="ECO:0000256" key="6">
    <source>
        <dbReference type="SAM" id="MobiDB-lite"/>
    </source>
</evidence>
<dbReference type="PANTHER" id="PTHR33885:SF3">
    <property type="entry name" value="PHAGE SHOCK PROTEIN C"/>
    <property type="match status" value="1"/>
</dbReference>
<evidence type="ECO:0000256" key="3">
    <source>
        <dbReference type="ARBA" id="ARBA00022692"/>
    </source>
</evidence>
<evidence type="ECO:0000313" key="9">
    <source>
        <dbReference type="EMBL" id="UQS85076.1"/>
    </source>
</evidence>
<feature type="domain" description="Phage shock protein PspC N-terminal" evidence="8">
    <location>
        <begin position="2"/>
        <end position="61"/>
    </location>
</feature>
<evidence type="ECO:0000256" key="5">
    <source>
        <dbReference type="ARBA" id="ARBA00023136"/>
    </source>
</evidence>
<feature type="region of interest" description="Disordered" evidence="6">
    <location>
        <begin position="77"/>
        <end position="105"/>
    </location>
</feature>
<accession>A0ABY4PGY8</accession>
<keyword evidence="4 7" id="KW-1133">Transmembrane helix</keyword>
<evidence type="ECO:0000259" key="8">
    <source>
        <dbReference type="Pfam" id="PF04024"/>
    </source>
</evidence>
<keyword evidence="5 7" id="KW-0472">Membrane</keyword>
<dbReference type="Proteomes" id="UP000831859">
    <property type="component" value="Chromosome"/>
</dbReference>
<dbReference type="RefSeq" id="WP_249511055.1">
    <property type="nucleotide sequence ID" value="NZ_CP093362.1"/>
</dbReference>
<reference evidence="9 10" key="1">
    <citation type="journal article" date="2022" name="Int. J. Syst. Evol. Microbiol.">
        <title>Apilactobacillus apisilvae sp. nov., Nicolia spurrieriana gen. nov. sp. nov., Bombilactobacillus folatiphilus sp. nov. and Bombilactobacillus thymidiniphilus sp. nov., four new lactic acid bacterial isolates from stingless bees Tetragonula carbonaria and Austroplebeia australis.</title>
        <authorList>
            <person name="Oliphant S.A."/>
            <person name="Watson-Haigh N.S."/>
            <person name="Sumby K.M."/>
            <person name="Gardner J."/>
            <person name="Groom S."/>
            <person name="Jiranek V."/>
        </authorList>
    </citation>
    <scope>NUCLEOTIDE SEQUENCE [LARGE SCALE GENOMIC DNA]</scope>
    <source>
        <strain evidence="9 10">SG5_A10</strain>
    </source>
</reference>
<sequence length="105" mass="12149">MKKVTRSKTDRMLTGALGGISEYLGIDSRIVRIIFAILTIYPGHILFGLLAYVIIVVLIPNDQKVTSSFEDMFNRSQQYTNREEKKDNKSNRKNLKDVQEFDHKK</sequence>
<dbReference type="InterPro" id="IPR052027">
    <property type="entry name" value="PspC"/>
</dbReference>
<evidence type="ECO:0000256" key="1">
    <source>
        <dbReference type="ARBA" id="ARBA00004162"/>
    </source>
</evidence>
<dbReference type="PANTHER" id="PTHR33885">
    <property type="entry name" value="PHAGE SHOCK PROTEIN C"/>
    <property type="match status" value="1"/>
</dbReference>
<proteinExistence type="predicted"/>
<feature type="compositionally biased region" description="Basic and acidic residues" evidence="6">
    <location>
        <begin position="81"/>
        <end position="105"/>
    </location>
</feature>
<feature type="transmembrane region" description="Helical" evidence="7">
    <location>
        <begin position="33"/>
        <end position="59"/>
    </location>
</feature>
<evidence type="ECO:0000256" key="7">
    <source>
        <dbReference type="SAM" id="Phobius"/>
    </source>
</evidence>
<keyword evidence="3 7" id="KW-0812">Transmembrane</keyword>
<keyword evidence="2" id="KW-1003">Cell membrane</keyword>